<dbReference type="NCBIfam" id="TIGR00128">
    <property type="entry name" value="fabD"/>
    <property type="match status" value="1"/>
</dbReference>
<dbReference type="PIRSF" id="PIRSF000446">
    <property type="entry name" value="Mct"/>
    <property type="match status" value="1"/>
</dbReference>
<dbReference type="FunFam" id="3.30.70.250:FF:000001">
    <property type="entry name" value="Malonyl CoA-acyl carrier protein transacylase"/>
    <property type="match status" value="1"/>
</dbReference>
<accession>A0A4R8LMP0</accession>
<proteinExistence type="inferred from homology"/>
<dbReference type="SMART" id="SM00827">
    <property type="entry name" value="PKS_AT"/>
    <property type="match status" value="1"/>
</dbReference>
<name>A0A4R8LMP0_9BACL</name>
<dbReference type="Gene3D" id="3.30.70.250">
    <property type="entry name" value="Malonyl-CoA ACP transacylase, ACP-binding"/>
    <property type="match status" value="1"/>
</dbReference>
<evidence type="ECO:0000256" key="4">
    <source>
        <dbReference type="PIRNR" id="PIRNR000446"/>
    </source>
</evidence>
<dbReference type="Proteomes" id="UP000294581">
    <property type="component" value="Unassembled WGS sequence"/>
</dbReference>
<feature type="active site" evidence="5">
    <location>
        <position position="91"/>
    </location>
</feature>
<dbReference type="GO" id="GO:0006633">
    <property type="term" value="P:fatty acid biosynthetic process"/>
    <property type="evidence" value="ECO:0007669"/>
    <property type="project" value="TreeGrafter"/>
</dbReference>
<dbReference type="InterPro" id="IPR016036">
    <property type="entry name" value="Malonyl_transacylase_ACP-bd"/>
</dbReference>
<dbReference type="InterPro" id="IPR050858">
    <property type="entry name" value="Mal-CoA-ACP_Trans/PKS_FabD"/>
</dbReference>
<comment type="catalytic activity">
    <reaction evidence="3 4">
        <text>holo-[ACP] + malonyl-CoA = malonyl-[ACP] + CoA</text>
        <dbReference type="Rhea" id="RHEA:41792"/>
        <dbReference type="Rhea" id="RHEA-COMP:9623"/>
        <dbReference type="Rhea" id="RHEA-COMP:9685"/>
        <dbReference type="ChEBI" id="CHEBI:57287"/>
        <dbReference type="ChEBI" id="CHEBI:57384"/>
        <dbReference type="ChEBI" id="CHEBI:64479"/>
        <dbReference type="ChEBI" id="CHEBI:78449"/>
        <dbReference type="EC" id="2.3.1.39"/>
    </reaction>
</comment>
<dbReference type="InterPro" id="IPR001227">
    <property type="entry name" value="Ac_transferase_dom_sf"/>
</dbReference>
<gene>
    <name evidence="7" type="ORF">C7445_10621</name>
</gene>
<feature type="active site" evidence="5">
    <location>
        <position position="202"/>
    </location>
</feature>
<dbReference type="SUPFAM" id="SSF52151">
    <property type="entry name" value="FabD/lysophospholipase-like"/>
    <property type="match status" value="1"/>
</dbReference>
<dbReference type="GO" id="GO:0005829">
    <property type="term" value="C:cytosol"/>
    <property type="evidence" value="ECO:0007669"/>
    <property type="project" value="TreeGrafter"/>
</dbReference>
<evidence type="ECO:0000313" key="8">
    <source>
        <dbReference type="Proteomes" id="UP000294581"/>
    </source>
</evidence>
<dbReference type="RefSeq" id="WP_134159472.1">
    <property type="nucleotide sequence ID" value="NZ_SORF01000006.1"/>
</dbReference>
<keyword evidence="8" id="KW-1185">Reference proteome</keyword>
<evidence type="ECO:0000256" key="5">
    <source>
        <dbReference type="PIRSR" id="PIRSR000446-1"/>
    </source>
</evidence>
<dbReference type="PANTHER" id="PTHR42681:SF1">
    <property type="entry name" value="MALONYL-COA-ACYL CARRIER PROTEIN TRANSACYLASE, MITOCHONDRIAL"/>
    <property type="match status" value="1"/>
</dbReference>
<evidence type="ECO:0000256" key="3">
    <source>
        <dbReference type="ARBA" id="ARBA00048462"/>
    </source>
</evidence>
<dbReference type="OrthoDB" id="9805460at2"/>
<sequence>MNVAYVFPGQGAQYVGMGQALIDEYPVARAVFEEADDVLNMHLTRMILSGPEDELKLTYNTQPALLTMSVAVLRVLAERVDIQPTAVAGHSLGEYSALVAAGAISFQDAVRLVYQRGRMMDEAVPAGDGSMSAVLGLDEEQLAAACRQAAEETGQVVELANVNCPGQIVISGTTAAVGRASELAKASGAKRVLPLAVSGPFHCSLMRPAADALGELLDSVDIQAAKVPVVANVDGHPRTTAADLREALKRQLCMPVRWWDSVLAMRRLGVDVIVELGPGTVLSGLVRKIDKSLETLHAEDPATLDAVCRRMTNGGEEV</sequence>
<dbReference type="InterPro" id="IPR014043">
    <property type="entry name" value="Acyl_transferase_dom"/>
</dbReference>
<keyword evidence="2 4" id="KW-0012">Acyltransferase</keyword>
<dbReference type="SUPFAM" id="SSF55048">
    <property type="entry name" value="Probable ACP-binding domain of malonyl-CoA ACP transacylase"/>
    <property type="match status" value="1"/>
</dbReference>
<evidence type="ECO:0000256" key="1">
    <source>
        <dbReference type="ARBA" id="ARBA00022679"/>
    </source>
</evidence>
<dbReference type="Pfam" id="PF00698">
    <property type="entry name" value="Acyl_transf_1"/>
    <property type="match status" value="1"/>
</dbReference>
<evidence type="ECO:0000259" key="6">
    <source>
        <dbReference type="SMART" id="SM00827"/>
    </source>
</evidence>
<dbReference type="EC" id="2.3.1.39" evidence="4"/>
<keyword evidence="1 4" id="KW-0808">Transferase</keyword>
<dbReference type="EMBL" id="SORF01000006">
    <property type="protein sequence ID" value="TDY46595.1"/>
    <property type="molecule type" value="Genomic_DNA"/>
</dbReference>
<feature type="domain" description="Malonyl-CoA:ACP transacylase (MAT)" evidence="6">
    <location>
        <begin position="6"/>
        <end position="311"/>
    </location>
</feature>
<comment type="caution">
    <text evidence="7">The sequence shown here is derived from an EMBL/GenBank/DDBJ whole genome shotgun (WGS) entry which is preliminary data.</text>
</comment>
<dbReference type="InterPro" id="IPR004410">
    <property type="entry name" value="Malonyl_CoA-ACP_transAc_FabD"/>
</dbReference>
<evidence type="ECO:0000256" key="2">
    <source>
        <dbReference type="ARBA" id="ARBA00023315"/>
    </source>
</evidence>
<protein>
    <recommendedName>
        <fullName evidence="4">Malonyl CoA-acyl carrier protein transacylase</fullName>
        <ecNumber evidence="4">2.3.1.39</ecNumber>
    </recommendedName>
</protein>
<reference evidence="7 8" key="1">
    <citation type="submission" date="2019-03" db="EMBL/GenBank/DDBJ databases">
        <title>Genomic Encyclopedia of Type Strains, Phase IV (KMG-IV): sequencing the most valuable type-strain genomes for metagenomic binning, comparative biology and taxonomic classification.</title>
        <authorList>
            <person name="Goeker M."/>
        </authorList>
    </citation>
    <scope>NUCLEOTIDE SEQUENCE [LARGE SCALE GENOMIC DNA]</scope>
    <source>
        <strain evidence="7 8">DSM 17974</strain>
    </source>
</reference>
<comment type="similarity">
    <text evidence="4">Belongs to the fabD family.</text>
</comment>
<dbReference type="AlphaFoldDB" id="A0A4R8LMP0"/>
<organism evidence="7 8">
    <name type="scientific">Alicyclobacillus sacchari</name>
    <dbReference type="NCBI Taxonomy" id="392010"/>
    <lineage>
        <taxon>Bacteria</taxon>
        <taxon>Bacillati</taxon>
        <taxon>Bacillota</taxon>
        <taxon>Bacilli</taxon>
        <taxon>Bacillales</taxon>
        <taxon>Alicyclobacillaceae</taxon>
        <taxon>Alicyclobacillus</taxon>
    </lineage>
</organism>
<dbReference type="InterPro" id="IPR024925">
    <property type="entry name" value="Malonyl_CoA-ACP_transAc"/>
</dbReference>
<dbReference type="InterPro" id="IPR016035">
    <property type="entry name" value="Acyl_Trfase/lysoPLipase"/>
</dbReference>
<dbReference type="Gene3D" id="3.40.366.10">
    <property type="entry name" value="Malonyl-Coenzyme A Acyl Carrier Protein, domain 2"/>
    <property type="match status" value="1"/>
</dbReference>
<evidence type="ECO:0000313" key="7">
    <source>
        <dbReference type="EMBL" id="TDY46595.1"/>
    </source>
</evidence>
<dbReference type="PANTHER" id="PTHR42681">
    <property type="entry name" value="MALONYL-COA-ACYL CARRIER PROTEIN TRANSACYLASE, MITOCHONDRIAL"/>
    <property type="match status" value="1"/>
</dbReference>
<dbReference type="GO" id="GO:0004314">
    <property type="term" value="F:[acyl-carrier-protein] S-malonyltransferase activity"/>
    <property type="evidence" value="ECO:0007669"/>
    <property type="project" value="UniProtKB-EC"/>
</dbReference>